<dbReference type="AlphaFoldDB" id="A0A4R6VSX3"/>
<feature type="transmembrane region" description="Helical" evidence="1">
    <location>
        <begin position="139"/>
        <end position="160"/>
    </location>
</feature>
<keyword evidence="1" id="KW-0472">Membrane</keyword>
<gene>
    <name evidence="2" type="ORF">ATL17_1186</name>
</gene>
<dbReference type="RefSeq" id="WP_133571815.1">
    <property type="nucleotide sequence ID" value="NZ_SNYR01000001.1"/>
</dbReference>
<keyword evidence="3" id="KW-1185">Reference proteome</keyword>
<feature type="transmembrane region" description="Helical" evidence="1">
    <location>
        <begin position="72"/>
        <end position="98"/>
    </location>
</feature>
<name>A0A4R6VSX3_9HYPH</name>
<dbReference type="EMBL" id="SNYR01000001">
    <property type="protein sequence ID" value="TDQ67179.1"/>
    <property type="molecule type" value="Genomic_DNA"/>
</dbReference>
<comment type="caution">
    <text evidence="2">The sequence shown here is derived from an EMBL/GenBank/DDBJ whole genome shotgun (WGS) entry which is preliminary data.</text>
</comment>
<feature type="transmembrane region" description="Helical" evidence="1">
    <location>
        <begin position="104"/>
        <end position="127"/>
    </location>
</feature>
<dbReference type="OrthoDB" id="5797386at2"/>
<dbReference type="Proteomes" id="UP000295391">
    <property type="component" value="Unassembled WGS sequence"/>
</dbReference>
<evidence type="ECO:0008006" key="4">
    <source>
        <dbReference type="Google" id="ProtNLM"/>
    </source>
</evidence>
<evidence type="ECO:0000256" key="1">
    <source>
        <dbReference type="SAM" id="Phobius"/>
    </source>
</evidence>
<evidence type="ECO:0000313" key="2">
    <source>
        <dbReference type="EMBL" id="TDQ67179.1"/>
    </source>
</evidence>
<organism evidence="2 3">
    <name type="scientific">Maritalea mobilis</name>
    <dbReference type="NCBI Taxonomy" id="483324"/>
    <lineage>
        <taxon>Bacteria</taxon>
        <taxon>Pseudomonadati</taxon>
        <taxon>Pseudomonadota</taxon>
        <taxon>Alphaproteobacteria</taxon>
        <taxon>Hyphomicrobiales</taxon>
        <taxon>Devosiaceae</taxon>
        <taxon>Maritalea</taxon>
    </lineage>
</organism>
<keyword evidence="1" id="KW-0812">Transmembrane</keyword>
<proteinExistence type="predicted"/>
<sequence>MNILIGTIVIWVGVFYAWQRLGRTGQRGEALTAAVELLKFTLPRIGIALLGAGLFAELLPQDQVRSVLGKEAGFGAIVLASFLGPITPGGAFVCFAISAGALKAGAAIAPVMAYTTAWALFSTSKILAYELPLLGGRNFMLRFAVTWPIPLLVGGIVYFLA</sequence>
<reference evidence="2 3" key="1">
    <citation type="submission" date="2019-03" db="EMBL/GenBank/DDBJ databases">
        <title>Genomic Encyclopedia of Type Strains, Phase III (KMG-III): the genomes of soil and plant-associated and newly described type strains.</title>
        <authorList>
            <person name="Whitman W."/>
        </authorList>
    </citation>
    <scope>NUCLEOTIDE SEQUENCE [LARGE SCALE GENOMIC DNA]</scope>
    <source>
        <strain evidence="2 3">CGMCC 1.7002</strain>
    </source>
</reference>
<accession>A0A4R6VSX3</accession>
<keyword evidence="1" id="KW-1133">Transmembrane helix</keyword>
<feature type="transmembrane region" description="Helical" evidence="1">
    <location>
        <begin position="41"/>
        <end position="60"/>
    </location>
</feature>
<evidence type="ECO:0000313" key="3">
    <source>
        <dbReference type="Proteomes" id="UP000295391"/>
    </source>
</evidence>
<protein>
    <recommendedName>
        <fullName evidence="4">Permease</fullName>
    </recommendedName>
</protein>